<feature type="region of interest" description="Disordered" evidence="1">
    <location>
        <begin position="16"/>
        <end position="36"/>
    </location>
</feature>
<dbReference type="EnsemblMetazoa" id="AMEM012421-RA">
    <property type="protein sequence ID" value="AMEM012421-PA"/>
    <property type="gene ID" value="AMEM012421"/>
</dbReference>
<feature type="region of interest" description="Disordered" evidence="1">
    <location>
        <begin position="50"/>
        <end position="78"/>
    </location>
</feature>
<sequence length="129" mass="14975">MALRWWTAPQARWVRSREETSSSRRKRKFPAPGTRQQRWHRLAAAYAERMNPRSGRPRMNLGLSHSVDVRHQTSSRPGREAVTLSRLVICVIVCAMCELPSSPTTLPLPSPPSIHHRVPTRRQRHWTVR</sequence>
<evidence type="ECO:0000313" key="2">
    <source>
        <dbReference type="EnsemblMetazoa" id="AMEM012421-PA"/>
    </source>
</evidence>
<dbReference type="VEuPathDB" id="VectorBase:AMEM012421"/>
<accession>A0A182VC30</accession>
<keyword evidence="3" id="KW-1185">Reference proteome</keyword>
<protein>
    <submittedName>
        <fullName evidence="2">Uncharacterized protein</fullName>
    </submittedName>
</protein>
<proteinExistence type="predicted"/>
<evidence type="ECO:0000313" key="3">
    <source>
        <dbReference type="Proteomes" id="UP000075903"/>
    </source>
</evidence>
<evidence type="ECO:0000256" key="1">
    <source>
        <dbReference type="SAM" id="MobiDB-lite"/>
    </source>
</evidence>
<dbReference type="AlphaFoldDB" id="A0A182VC30"/>
<feature type="region of interest" description="Disordered" evidence="1">
    <location>
        <begin position="108"/>
        <end position="129"/>
    </location>
</feature>
<reference evidence="2" key="1">
    <citation type="submission" date="2020-05" db="UniProtKB">
        <authorList>
            <consortium name="EnsemblMetazoa"/>
        </authorList>
    </citation>
    <scope>IDENTIFICATION</scope>
    <source>
        <strain evidence="2">MAF</strain>
    </source>
</reference>
<name>A0A182VC30_ANOME</name>
<organism evidence="2 3">
    <name type="scientific">Anopheles merus</name>
    <name type="common">Mosquito</name>
    <dbReference type="NCBI Taxonomy" id="30066"/>
    <lineage>
        <taxon>Eukaryota</taxon>
        <taxon>Metazoa</taxon>
        <taxon>Ecdysozoa</taxon>
        <taxon>Arthropoda</taxon>
        <taxon>Hexapoda</taxon>
        <taxon>Insecta</taxon>
        <taxon>Pterygota</taxon>
        <taxon>Neoptera</taxon>
        <taxon>Endopterygota</taxon>
        <taxon>Diptera</taxon>
        <taxon>Nematocera</taxon>
        <taxon>Culicoidea</taxon>
        <taxon>Culicidae</taxon>
        <taxon>Anophelinae</taxon>
        <taxon>Anopheles</taxon>
    </lineage>
</organism>
<dbReference type="Proteomes" id="UP000075903">
    <property type="component" value="Unassembled WGS sequence"/>
</dbReference>
<feature type="compositionally biased region" description="Basic residues" evidence="1">
    <location>
        <begin position="114"/>
        <end position="129"/>
    </location>
</feature>